<evidence type="ECO:0000313" key="1">
    <source>
        <dbReference type="EMBL" id="KAK0471186.1"/>
    </source>
</evidence>
<proteinExistence type="predicted"/>
<gene>
    <name evidence="1" type="ORF">IW261DRAFT_1512755</name>
</gene>
<protein>
    <submittedName>
        <fullName evidence="1">Uncharacterized protein</fullName>
    </submittedName>
</protein>
<organism evidence="1 2">
    <name type="scientific">Armillaria novae-zelandiae</name>
    <dbReference type="NCBI Taxonomy" id="153914"/>
    <lineage>
        <taxon>Eukaryota</taxon>
        <taxon>Fungi</taxon>
        <taxon>Dikarya</taxon>
        <taxon>Basidiomycota</taxon>
        <taxon>Agaricomycotina</taxon>
        <taxon>Agaricomycetes</taxon>
        <taxon>Agaricomycetidae</taxon>
        <taxon>Agaricales</taxon>
        <taxon>Marasmiineae</taxon>
        <taxon>Physalacriaceae</taxon>
        <taxon>Armillaria</taxon>
    </lineage>
</organism>
<dbReference type="AlphaFoldDB" id="A0AA39NSW6"/>
<feature type="non-terminal residue" evidence="1">
    <location>
        <position position="90"/>
    </location>
</feature>
<comment type="caution">
    <text evidence="1">The sequence shown here is derived from an EMBL/GenBank/DDBJ whole genome shotgun (WGS) entry which is preliminary data.</text>
</comment>
<dbReference type="Proteomes" id="UP001175227">
    <property type="component" value="Unassembled WGS sequence"/>
</dbReference>
<reference evidence="1" key="1">
    <citation type="submission" date="2023-06" db="EMBL/GenBank/DDBJ databases">
        <authorList>
            <consortium name="Lawrence Berkeley National Laboratory"/>
            <person name="Ahrendt S."/>
            <person name="Sahu N."/>
            <person name="Indic B."/>
            <person name="Wong-Bajracharya J."/>
            <person name="Merenyi Z."/>
            <person name="Ke H.-M."/>
            <person name="Monk M."/>
            <person name="Kocsube S."/>
            <person name="Drula E."/>
            <person name="Lipzen A."/>
            <person name="Balint B."/>
            <person name="Henrissat B."/>
            <person name="Andreopoulos B."/>
            <person name="Martin F.M."/>
            <person name="Harder C.B."/>
            <person name="Rigling D."/>
            <person name="Ford K.L."/>
            <person name="Foster G.D."/>
            <person name="Pangilinan J."/>
            <person name="Papanicolaou A."/>
            <person name="Barry K."/>
            <person name="LaButti K."/>
            <person name="Viragh M."/>
            <person name="Koriabine M."/>
            <person name="Yan M."/>
            <person name="Riley R."/>
            <person name="Champramary S."/>
            <person name="Plett K.L."/>
            <person name="Tsai I.J."/>
            <person name="Slot J."/>
            <person name="Sipos G."/>
            <person name="Plett J."/>
            <person name="Nagy L.G."/>
            <person name="Grigoriev I.V."/>
        </authorList>
    </citation>
    <scope>NUCLEOTIDE SEQUENCE</scope>
    <source>
        <strain evidence="1">ICMP 16352</strain>
    </source>
</reference>
<keyword evidence="2" id="KW-1185">Reference proteome</keyword>
<evidence type="ECO:0000313" key="2">
    <source>
        <dbReference type="Proteomes" id="UP001175227"/>
    </source>
</evidence>
<accession>A0AA39NSW6</accession>
<sequence length="90" mass="10514">FFFSLSFGVCILRYSSLAVCFFCIYCRLVMTLCYAVSLDETTLPSLYFDPLYFPGLHQDVFKTEEKASQWLHDIFCSESGWDNIKATYFL</sequence>
<dbReference type="EMBL" id="JAUEPR010000053">
    <property type="protein sequence ID" value="KAK0471186.1"/>
    <property type="molecule type" value="Genomic_DNA"/>
</dbReference>
<name>A0AA39NSW6_9AGAR</name>